<dbReference type="AlphaFoldDB" id="A0A8E0ND66"/>
<comment type="caution">
    <text evidence="1">The sequence shown here is derived from an EMBL/GenBank/DDBJ whole genome shotgun (WGS) entry which is preliminary data.</text>
</comment>
<evidence type="ECO:0000313" key="2">
    <source>
        <dbReference type="Proteomes" id="UP000016569"/>
    </source>
</evidence>
<reference evidence="2" key="1">
    <citation type="journal article" date="2013" name="Genome Announc.">
        <title>Draft Genome Sequence of the Dimorphic Prosthecate Bacterium Brevundimonas abyssalis TAR-001T.</title>
        <authorList>
            <person name="Tsubouchi T."/>
            <person name="Nishi S."/>
            <person name="Usui K."/>
            <person name="Shimane Y."/>
            <person name="Takaki Y."/>
            <person name="Maruyama T."/>
            <person name="Hatada Y."/>
        </authorList>
    </citation>
    <scope>NUCLEOTIDE SEQUENCE [LARGE SCALE GENOMIC DNA]</scope>
    <source>
        <strain evidence="2">TAR-001</strain>
    </source>
</reference>
<dbReference type="InterPro" id="IPR010710">
    <property type="entry name" value="DUF1289"/>
</dbReference>
<keyword evidence="2" id="KW-1185">Reference proteome</keyword>
<dbReference type="EMBL" id="BATC01000056">
    <property type="protein sequence ID" value="GAD60170.1"/>
    <property type="molecule type" value="Genomic_DNA"/>
</dbReference>
<protein>
    <recommendedName>
        <fullName evidence="3">DUF1289 domain-containing protein</fullName>
    </recommendedName>
</protein>
<accession>A0A8E0ND66</accession>
<dbReference type="Proteomes" id="UP000016569">
    <property type="component" value="Unassembled WGS sequence"/>
</dbReference>
<dbReference type="PANTHER" id="PTHR35175:SF2">
    <property type="entry name" value="DUF1289 DOMAIN-CONTAINING PROTEIN"/>
    <property type="match status" value="1"/>
</dbReference>
<evidence type="ECO:0008006" key="3">
    <source>
        <dbReference type="Google" id="ProtNLM"/>
    </source>
</evidence>
<dbReference type="PANTHER" id="PTHR35175">
    <property type="entry name" value="DUF1289 DOMAIN-CONTAINING PROTEIN"/>
    <property type="match status" value="1"/>
</dbReference>
<organism evidence="1 2">
    <name type="scientific">Brevundimonas abyssalis TAR-001</name>
    <dbReference type="NCBI Taxonomy" id="1391729"/>
    <lineage>
        <taxon>Bacteria</taxon>
        <taxon>Pseudomonadati</taxon>
        <taxon>Pseudomonadota</taxon>
        <taxon>Alphaproteobacteria</taxon>
        <taxon>Caulobacterales</taxon>
        <taxon>Caulobacteraceae</taxon>
        <taxon>Brevundimonas</taxon>
    </lineage>
</organism>
<gene>
    <name evidence="1" type="ORF">MBEBAB_2420</name>
</gene>
<dbReference type="OrthoDB" id="9811423at2"/>
<name>A0A8E0ND66_9CAUL</name>
<sequence length="74" mass="8130">MSEFNAPNSSRPPRPVATPCIQVCTVDGRSGLCLGCLRTLGEIGGWSKLTDEERARIMADLPSRKDRLDPALRF</sequence>
<dbReference type="Pfam" id="PF06945">
    <property type="entry name" value="DUF1289"/>
    <property type="match status" value="1"/>
</dbReference>
<proteinExistence type="predicted"/>
<dbReference type="RefSeq" id="WP_021698264.1">
    <property type="nucleotide sequence ID" value="NZ_BATC01000056.1"/>
</dbReference>
<evidence type="ECO:0000313" key="1">
    <source>
        <dbReference type="EMBL" id="GAD60170.1"/>
    </source>
</evidence>